<dbReference type="InterPro" id="IPR050796">
    <property type="entry name" value="SCF_F-box_component"/>
</dbReference>
<dbReference type="SMART" id="SM00256">
    <property type="entry name" value="FBOX"/>
    <property type="match status" value="1"/>
</dbReference>
<dbReference type="AlphaFoldDB" id="A0AAW2C985"/>
<reference evidence="2 3" key="1">
    <citation type="submission" date="2024-01" db="EMBL/GenBank/DDBJ databases">
        <title>A telomere-to-telomere, gap-free genome of sweet tea (Lithocarpus litseifolius).</title>
        <authorList>
            <person name="Zhou J."/>
        </authorList>
    </citation>
    <scope>NUCLEOTIDE SEQUENCE [LARGE SCALE GENOMIC DNA]</scope>
    <source>
        <strain evidence="2">Zhou-2022a</strain>
        <tissue evidence="2">Leaf</tissue>
    </source>
</reference>
<keyword evidence="3" id="KW-1185">Reference proteome</keyword>
<feature type="domain" description="F-box" evidence="1">
    <location>
        <begin position="16"/>
        <end position="62"/>
    </location>
</feature>
<comment type="caution">
    <text evidence="2">The sequence shown here is derived from an EMBL/GenBank/DDBJ whole genome shotgun (WGS) entry which is preliminary data.</text>
</comment>
<gene>
    <name evidence="2" type="ORF">SO802_023805</name>
</gene>
<protein>
    <recommendedName>
        <fullName evidence="1">F-box domain-containing protein</fullName>
    </recommendedName>
</protein>
<dbReference type="InterPro" id="IPR013187">
    <property type="entry name" value="F-box-assoc_dom_typ3"/>
</dbReference>
<evidence type="ECO:0000313" key="3">
    <source>
        <dbReference type="Proteomes" id="UP001459277"/>
    </source>
</evidence>
<organism evidence="2 3">
    <name type="scientific">Lithocarpus litseifolius</name>
    <dbReference type="NCBI Taxonomy" id="425828"/>
    <lineage>
        <taxon>Eukaryota</taxon>
        <taxon>Viridiplantae</taxon>
        <taxon>Streptophyta</taxon>
        <taxon>Embryophyta</taxon>
        <taxon>Tracheophyta</taxon>
        <taxon>Spermatophyta</taxon>
        <taxon>Magnoliopsida</taxon>
        <taxon>eudicotyledons</taxon>
        <taxon>Gunneridae</taxon>
        <taxon>Pentapetalae</taxon>
        <taxon>rosids</taxon>
        <taxon>fabids</taxon>
        <taxon>Fagales</taxon>
        <taxon>Fagaceae</taxon>
        <taxon>Lithocarpus</taxon>
    </lineage>
</organism>
<proteinExistence type="predicted"/>
<dbReference type="Pfam" id="PF08268">
    <property type="entry name" value="FBA_3"/>
    <property type="match status" value="1"/>
</dbReference>
<dbReference type="PROSITE" id="PS50181">
    <property type="entry name" value="FBOX"/>
    <property type="match status" value="1"/>
</dbReference>
<name>A0AAW2C985_9ROSI</name>
<accession>A0AAW2C985</accession>
<evidence type="ECO:0000259" key="1">
    <source>
        <dbReference type="PROSITE" id="PS50181"/>
    </source>
</evidence>
<dbReference type="InterPro" id="IPR001810">
    <property type="entry name" value="F-box_dom"/>
</dbReference>
<dbReference type="PANTHER" id="PTHR31672:SF13">
    <property type="entry name" value="F-BOX PROTEIN CPR30-LIKE"/>
    <property type="match status" value="1"/>
</dbReference>
<dbReference type="EMBL" id="JAZDWU010000008">
    <property type="protein sequence ID" value="KAK9994102.1"/>
    <property type="molecule type" value="Genomic_DNA"/>
</dbReference>
<dbReference type="Pfam" id="PF00646">
    <property type="entry name" value="F-box"/>
    <property type="match status" value="1"/>
</dbReference>
<dbReference type="Gene3D" id="1.20.1280.50">
    <property type="match status" value="1"/>
</dbReference>
<dbReference type="Proteomes" id="UP001459277">
    <property type="component" value="Unassembled WGS sequence"/>
</dbReference>
<dbReference type="PANTHER" id="PTHR31672">
    <property type="entry name" value="BNACNNG10540D PROTEIN"/>
    <property type="match status" value="1"/>
</dbReference>
<evidence type="ECO:0000313" key="2">
    <source>
        <dbReference type="EMBL" id="KAK9994102.1"/>
    </source>
</evidence>
<dbReference type="InterPro" id="IPR017451">
    <property type="entry name" value="F-box-assoc_interact_dom"/>
</dbReference>
<dbReference type="SUPFAM" id="SSF81383">
    <property type="entry name" value="F-box domain"/>
    <property type="match status" value="1"/>
</dbReference>
<dbReference type="CDD" id="cd22157">
    <property type="entry name" value="F-box_AtFBW1-like"/>
    <property type="match status" value="1"/>
</dbReference>
<dbReference type="InterPro" id="IPR036047">
    <property type="entry name" value="F-box-like_dom_sf"/>
</dbReference>
<dbReference type="NCBIfam" id="TIGR01640">
    <property type="entry name" value="F_box_assoc_1"/>
    <property type="match status" value="1"/>
</dbReference>
<sequence>MSRRKEERGAILRRRTKHDDDLPDEIVLDILAKLPVKSLLRVRCVCKPWYSSIANPSFISTHHLNHNHSHHHSYVIHIPRNIPIPFFPGSSHSSDQVCTLACDRTFETMSEFRVPFTFQSGFPHFVGSCNGMLCFTSSRSWSNVVYLWNPSIRKFKRLPDSQLFIMTVGIGFDSQNNDFKVVGIPRTFAKPKPPPEVEVYSLSSDSWKRVELGISWRPTVVSHKFNCVLRFPFVCGHLHWMIEMIEEGGGQEKHDTSTILSFDVNSEKFKELPLPDDEEICITKCVTSYKGKLALIKFGNGTQPHITRCSIWVMREYGVIDSWNKLCVLSIENLTDLIGFTKNGLLIRNRSRPVSTNSELESKDKSVLIDLETLHEKEISTHAKYGFDEATYMESLALLDGTNVIYY</sequence>